<feature type="region of interest" description="Disordered" evidence="2">
    <location>
        <begin position="1714"/>
        <end position="1743"/>
    </location>
</feature>
<feature type="compositionally biased region" description="Basic and acidic residues" evidence="2">
    <location>
        <begin position="1720"/>
        <end position="1729"/>
    </location>
</feature>
<sequence>MSDLPAKRKKKKSGSRSSQEPPKTLVPRKRDDAHLPSRDDVQPAGSKRRSPNLRKPSTTDSSSATPHLQTEPPRTVKRSASKPPTPRSATATFATPLSSTAKPQSSSSAAVRLALGFSSTEELGSSVGKKVSQSLSFLGRSRSAGDTPSLETPPQPSGSRLKTPGAVAHMLRQNAAGLGASESLSAEGARRSARTHPPPPAACSPLPIEGGPMSGLFLPPEPLAHIPSKGRPESPPLPRHEIVDSPILGPSLNDYASANAYPPPLDSRPRNVAVDSPATSFFSGAAGVRRQTSGDDRVYLEKPAELRGRLLAAASRSGEDARGIQVQEEDWFGPDAANMEDDDIEPPTPILYDAVNPLSTRPRFSGPPFFPSGTEFLPNQSLQKKGATSERANRKRTKLFIPLHTEGGAHPDPSDLGSVVPEGGTDEDVEVKTPRIAMPLSRASTTKSTGAISKKKRAAPSKRRQTSTPLALRARSRSRSRSVTPILDARPVNSAAWHGSSGVEDPMEDSWDTVAADDPELLRMSSLEEFDPIESTPRLGVDGFQNSKDLPTERRGKDVGGNAGACEGNSQAKTGSEACRDEPTLRARHGRKRTQSYEEPKTPKLEPVRLVIPDDAPPGEFRIPPAVKFLADSAAYVGVGLPFDGFAFEEAGDGATETRIVNDSFSPNPLPRTPAALHPHDPTGGLPPNPNSPNAQSPPAPSDLPPPSSTVRHPVSFSLERALLSGSLIDDDIFPILHVWGADPVPEPVASSVDVADRPSRASIPAADLQFPGEDREDALVEDDAECEYWSQELIFGDGIVDDERRRREASQWVRGVMGSQAAGSPGDADDADEAESAASDDSDATYASTQAQEAWRAELMRRGNARSRAAEGARVEAFSPPVILPPEGRDEQVGLAGSELPPLCPALVLRTGLHTSASAPLIRQNSEILRKSESPTCRGPLLSPDRLGPPITPRKSSPNFEENRNDEDAARGTTANDRSDRVADDLRSLTNASDVLDKVHDFAGSGNSLSEDLGRVVSNAESVASAHSERDVVHRGCAWDVLDEDEVEPRRADDSPGGNDDMGEIPSSPILIPESPIRSGDGGLGWPSSRPLGSPRVEPTSGAANVEKTENQAGGCGPAMTSRPVIGEARSPTRQLMTSPVGGNLALANAARIHACEVDLDRPFLSRTDPVDRTHPAPPARDSPSDAPANQARIEAPDVCAAVSAGGIAADDSDEEYGNCGGFSTQHMRDMPLDEYCNALRDVVVNPGLRAREGLEGGRKSLREILAALTDIFDSTICIGGSNMSSFCDTPARTAAPMPQLKLNPNRSEFFDDDGFGYGEIPALTVSTLKEEAVESPRAAPITSRSLSPGPSTLAPAPSSDPPAITTSFLQAEPGIFVARTGARIAVPAAALLSGRAIVEGLQDGRNRGARNLFGGKSLADLARECVGGTLSRGPAAAGGPRKSAFKTSFARSPYPTGSSMHPPIDPAIPSTLTREILPYRDADAGARNSAVGSGFILGIGHLFPAVTRTAPRRSAAIVGEAAVEKAAPRGGLALGNGLPIPPASEAARIRASAFNKKSLFDAGKRGPRNKYLSGAGPRTTPPSKCEPCPAAIVGGQTETKVGDVPELGAGHRVSYVGFQTGSGRAMAPISEAALRRAAATLADPRTSADRGPLNAPPGYFPSAAQNSEAATDRVGVPVNDARRAGNAGQNPRRLAIQSGENRSLVQISAGAHRSTATLHDEPVDNSEKIPSSGGGLFTTGGGRPMAPISEAALRRATLFVDEAAGDVAVPSLPRGGFTTGGGRPMDPVSETALRQAALLVVDSGPEAANPNPNPGRFLTGGGRPIAPVSKAALCRAELLVDDSSREDSGPNPHMGRFATGGGRLLAPISDAALRRAALLVDDSGLNAAQPKLLPGGFTSGREARQPNPVGDGFIPGGGQPMAQVSKAVGRRNNVDTAASRPRAPARASQTPQHPLRTPLRPVPNAAPSADVVASEFK</sequence>
<gene>
    <name evidence="3" type="ORF">BDK51DRAFT_30250</name>
</gene>
<feature type="compositionally biased region" description="Basic and acidic residues" evidence="2">
    <location>
        <begin position="962"/>
        <end position="971"/>
    </location>
</feature>
<keyword evidence="1" id="KW-0945">Host-virus interaction</keyword>
<dbReference type="EMBL" id="KZ995166">
    <property type="protein sequence ID" value="RKO91235.1"/>
    <property type="molecule type" value="Genomic_DNA"/>
</dbReference>
<feature type="compositionally biased region" description="Polar residues" evidence="2">
    <location>
        <begin position="442"/>
        <end position="451"/>
    </location>
</feature>
<accession>A0A4P9WH22</accession>
<evidence type="ECO:0000256" key="2">
    <source>
        <dbReference type="SAM" id="MobiDB-lite"/>
    </source>
</evidence>
<feature type="region of interest" description="Disordered" evidence="2">
    <location>
        <begin position="817"/>
        <end position="852"/>
    </location>
</feature>
<feature type="compositionally biased region" description="Low complexity" evidence="2">
    <location>
        <begin position="175"/>
        <end position="187"/>
    </location>
</feature>
<dbReference type="PANTHER" id="PTHR13037:SF24">
    <property type="entry name" value="POLYCOMB PROTEIN PCL-RELATED"/>
    <property type="match status" value="1"/>
</dbReference>
<feature type="compositionally biased region" description="Low complexity" evidence="2">
    <location>
        <begin position="98"/>
        <end position="110"/>
    </location>
</feature>
<feature type="compositionally biased region" description="Basic and acidic residues" evidence="2">
    <location>
        <begin position="595"/>
        <end position="607"/>
    </location>
</feature>
<evidence type="ECO:0000313" key="4">
    <source>
        <dbReference type="Proteomes" id="UP000269721"/>
    </source>
</evidence>
<keyword evidence="4" id="KW-1185">Reference proteome</keyword>
<dbReference type="PANTHER" id="PTHR13037">
    <property type="entry name" value="FORMIN"/>
    <property type="match status" value="1"/>
</dbReference>
<name>A0A4P9WH22_9FUNG</name>
<feature type="compositionally biased region" description="Gly residues" evidence="2">
    <location>
        <begin position="1734"/>
        <end position="1743"/>
    </location>
</feature>
<feature type="compositionally biased region" description="Polar residues" evidence="2">
    <location>
        <begin position="87"/>
        <end position="97"/>
    </location>
</feature>
<evidence type="ECO:0000256" key="1">
    <source>
        <dbReference type="ARBA" id="ARBA00022581"/>
    </source>
</evidence>
<feature type="compositionally biased region" description="Low complexity" evidence="2">
    <location>
        <begin position="359"/>
        <end position="374"/>
    </location>
</feature>
<feature type="region of interest" description="Disordered" evidence="2">
    <location>
        <begin position="1045"/>
        <end position="1103"/>
    </location>
</feature>
<feature type="compositionally biased region" description="Low complexity" evidence="2">
    <location>
        <begin position="1066"/>
        <end position="1080"/>
    </location>
</feature>
<protein>
    <submittedName>
        <fullName evidence="3">Uncharacterized protein</fullName>
    </submittedName>
</protein>
<feature type="region of interest" description="Disordered" evidence="2">
    <location>
        <begin position="314"/>
        <end position="487"/>
    </location>
</feature>
<feature type="region of interest" description="Disordered" evidence="2">
    <location>
        <begin position="1897"/>
        <end position="1979"/>
    </location>
</feature>
<organism evidence="3 4">
    <name type="scientific">Blyttiomyces helicus</name>
    <dbReference type="NCBI Taxonomy" id="388810"/>
    <lineage>
        <taxon>Eukaryota</taxon>
        <taxon>Fungi</taxon>
        <taxon>Fungi incertae sedis</taxon>
        <taxon>Chytridiomycota</taxon>
        <taxon>Chytridiomycota incertae sedis</taxon>
        <taxon>Chytridiomycetes</taxon>
        <taxon>Chytridiomycetes incertae sedis</taxon>
        <taxon>Blyttiomyces</taxon>
    </lineage>
</organism>
<feature type="compositionally biased region" description="Basic and acidic residues" evidence="2">
    <location>
        <begin position="28"/>
        <end position="41"/>
    </location>
</feature>
<proteinExistence type="predicted"/>
<feature type="region of interest" description="Disordered" evidence="2">
    <location>
        <begin position="927"/>
        <end position="983"/>
    </location>
</feature>
<evidence type="ECO:0000313" key="3">
    <source>
        <dbReference type="EMBL" id="RKO91235.1"/>
    </source>
</evidence>
<feature type="compositionally biased region" description="Pro residues" evidence="2">
    <location>
        <begin position="685"/>
        <end position="708"/>
    </location>
</feature>
<feature type="compositionally biased region" description="Low complexity" evidence="2">
    <location>
        <begin position="1938"/>
        <end position="1954"/>
    </location>
</feature>
<feature type="compositionally biased region" description="Polar residues" evidence="2">
    <location>
        <begin position="55"/>
        <end position="68"/>
    </location>
</feature>
<reference evidence="4" key="1">
    <citation type="journal article" date="2018" name="Nat. Microbiol.">
        <title>Leveraging single-cell genomics to expand the fungal tree of life.</title>
        <authorList>
            <person name="Ahrendt S.R."/>
            <person name="Quandt C.A."/>
            <person name="Ciobanu D."/>
            <person name="Clum A."/>
            <person name="Salamov A."/>
            <person name="Andreopoulos B."/>
            <person name="Cheng J.F."/>
            <person name="Woyke T."/>
            <person name="Pelin A."/>
            <person name="Henrissat B."/>
            <person name="Reynolds N.K."/>
            <person name="Benny G.L."/>
            <person name="Smith M.E."/>
            <person name="James T.Y."/>
            <person name="Grigoriev I.V."/>
        </authorList>
    </citation>
    <scope>NUCLEOTIDE SEQUENCE [LARGE SCALE GENOMIC DNA]</scope>
</reference>
<feature type="compositionally biased region" description="Basic residues" evidence="2">
    <location>
        <begin position="453"/>
        <end position="465"/>
    </location>
</feature>
<feature type="region of interest" description="Disordered" evidence="2">
    <location>
        <begin position="528"/>
        <end position="608"/>
    </location>
</feature>
<feature type="compositionally biased region" description="Acidic residues" evidence="2">
    <location>
        <begin position="327"/>
        <end position="345"/>
    </location>
</feature>
<feature type="region of interest" description="Disordered" evidence="2">
    <location>
        <begin position="1"/>
        <end position="110"/>
    </location>
</feature>
<feature type="region of interest" description="Disordered" evidence="2">
    <location>
        <begin position="1336"/>
        <end position="1363"/>
    </location>
</feature>
<feature type="region of interest" description="Disordered" evidence="2">
    <location>
        <begin position="1168"/>
        <end position="1191"/>
    </location>
</feature>
<dbReference type="Proteomes" id="UP000269721">
    <property type="component" value="Unassembled WGS sequence"/>
</dbReference>
<feature type="region of interest" description="Disordered" evidence="2">
    <location>
        <begin position="138"/>
        <end position="273"/>
    </location>
</feature>
<feature type="non-terminal residue" evidence="3">
    <location>
        <position position="1979"/>
    </location>
</feature>
<feature type="region of interest" description="Disordered" evidence="2">
    <location>
        <begin position="659"/>
        <end position="712"/>
    </location>
</feature>
<feature type="compositionally biased region" description="Acidic residues" evidence="2">
    <location>
        <begin position="828"/>
        <end position="844"/>
    </location>
</feature>